<dbReference type="AlphaFoldDB" id="A0A944DM48"/>
<accession>A0A944DM48</accession>
<dbReference type="EMBL" id="JAGGOB010000012">
    <property type="protein sequence ID" value="MBT2328340.1"/>
    <property type="molecule type" value="Genomic_DNA"/>
</dbReference>
<dbReference type="InterPro" id="IPR025391">
    <property type="entry name" value="DUF4123"/>
</dbReference>
<sequence>MSAAAMSESAPQWLLLDVPGAPEAARRLQEQFAELRRFALFEGTELHGLREHGPLLVDLQQSPALASLCHLDASAWPGLLLVSRSSEAQLLAHLRRMLTVTLGLHHKALLNYYNPHTASYFFDGCDPRELSCWLGPISLVRWFGGTWGDRTLGSQGWQQLSNPGLAVPVLENEHSLSDWQQSQLQRCLLERHVWQWSCATGRDFRLLWDDLQLGLTLGFTERPVLDDWLWLRLQYPDGRPVQRLKGDSQRERLDHLRRLWQDHQG</sequence>
<comment type="caution">
    <text evidence="2">The sequence shown here is derived from an EMBL/GenBank/DDBJ whole genome shotgun (WGS) entry which is preliminary data.</text>
</comment>
<organism evidence="2 3">
    <name type="scientific">Pseudomonas fluorescens</name>
    <dbReference type="NCBI Taxonomy" id="294"/>
    <lineage>
        <taxon>Bacteria</taxon>
        <taxon>Pseudomonadati</taxon>
        <taxon>Pseudomonadota</taxon>
        <taxon>Gammaproteobacteria</taxon>
        <taxon>Pseudomonadales</taxon>
        <taxon>Pseudomonadaceae</taxon>
        <taxon>Pseudomonas</taxon>
    </lineage>
</organism>
<evidence type="ECO:0000313" key="2">
    <source>
        <dbReference type="EMBL" id="MBT2328340.1"/>
    </source>
</evidence>
<evidence type="ECO:0000313" key="3">
    <source>
        <dbReference type="Proteomes" id="UP000692896"/>
    </source>
</evidence>
<dbReference type="Pfam" id="PF13503">
    <property type="entry name" value="DUF4123"/>
    <property type="match status" value="1"/>
</dbReference>
<protein>
    <submittedName>
        <fullName evidence="2">DUF4123 domain-containing protein</fullName>
    </submittedName>
</protein>
<feature type="domain" description="DUF4123" evidence="1">
    <location>
        <begin position="13"/>
        <end position="131"/>
    </location>
</feature>
<reference evidence="2" key="1">
    <citation type="submission" date="2021-03" db="EMBL/GenBank/DDBJ databases">
        <title>Genomic analysis provides insights into the functional capacity of soil bacteria communities inhabiting an altitudinal gradient in the Atacama Desert.</title>
        <authorList>
            <person name="Gonzalez M."/>
            <person name="Maldonado J."/>
            <person name="Maza F."/>
            <person name="Hodar C."/>
            <person name="Cortes M."/>
            <person name="Palma R."/>
            <person name="Andreani C."/>
            <person name="Gaete A."/>
            <person name="Vasquez-Dean J."/>
            <person name="Acuna V."/>
            <person name="Aguado M."/>
            <person name="Mandakovic D."/>
            <person name="Latorre M."/>
            <person name="Orellana A."/>
            <person name="Gutierrez R."/>
            <person name="Montecino M."/>
            <person name="Allende M."/>
            <person name="Maass A."/>
            <person name="Cambiazo V."/>
        </authorList>
    </citation>
    <scope>NUCLEOTIDE SEQUENCE</scope>
    <source>
        <strain evidence="2">ISL-25</strain>
    </source>
</reference>
<dbReference type="Proteomes" id="UP000692896">
    <property type="component" value="Unassembled WGS sequence"/>
</dbReference>
<proteinExistence type="predicted"/>
<name>A0A944DM48_PSEFL</name>
<dbReference type="RefSeq" id="WP_214913516.1">
    <property type="nucleotide sequence ID" value="NZ_JAGGNX010000012.1"/>
</dbReference>
<evidence type="ECO:0000259" key="1">
    <source>
        <dbReference type="Pfam" id="PF13503"/>
    </source>
</evidence>
<gene>
    <name evidence="2" type="ORF">J7E47_06380</name>
</gene>